<feature type="domain" description="Methyltransferase putative zinc binding" evidence="1">
    <location>
        <begin position="6"/>
        <end position="60"/>
    </location>
</feature>
<organism evidence="3 4">
    <name type="scientific">Rhodococcoides kyotonense</name>
    <dbReference type="NCBI Taxonomy" id="398843"/>
    <lineage>
        <taxon>Bacteria</taxon>
        <taxon>Bacillati</taxon>
        <taxon>Actinomycetota</taxon>
        <taxon>Actinomycetes</taxon>
        <taxon>Mycobacteriales</taxon>
        <taxon>Nocardiaceae</taxon>
        <taxon>Rhodococcoides</taxon>
    </lineage>
</organism>
<dbReference type="RefSeq" id="WP_089249828.1">
    <property type="nucleotide sequence ID" value="NZ_FZOW01000013.1"/>
</dbReference>
<dbReference type="InterPro" id="IPR013691">
    <property type="entry name" value="MeTrfase_14"/>
</dbReference>
<dbReference type="AlphaFoldDB" id="A0A239LN10"/>
<evidence type="ECO:0000259" key="2">
    <source>
        <dbReference type="Pfam" id="PF08484"/>
    </source>
</evidence>
<reference evidence="4" key="1">
    <citation type="submission" date="2017-06" db="EMBL/GenBank/DDBJ databases">
        <authorList>
            <person name="Varghese N."/>
            <person name="Submissions S."/>
        </authorList>
    </citation>
    <scope>NUCLEOTIDE SEQUENCE [LARGE SCALE GENOMIC DNA]</scope>
    <source>
        <strain evidence="4">JCM 23211</strain>
    </source>
</reference>
<dbReference type="InterPro" id="IPR013630">
    <property type="entry name" value="Methyltransf_Zn-bd_dom_put"/>
</dbReference>
<evidence type="ECO:0000259" key="1">
    <source>
        <dbReference type="Pfam" id="PF08421"/>
    </source>
</evidence>
<dbReference type="Gene3D" id="3.40.50.720">
    <property type="entry name" value="NAD(P)-binding Rossmann-like Domain"/>
    <property type="match status" value="1"/>
</dbReference>
<dbReference type="Gene3D" id="3.40.50.150">
    <property type="entry name" value="Vaccinia Virus protein VP39"/>
    <property type="match status" value="1"/>
</dbReference>
<feature type="domain" description="C-methyltransferase" evidence="2">
    <location>
        <begin position="210"/>
        <end position="349"/>
    </location>
</feature>
<keyword evidence="4" id="KW-1185">Reference proteome</keyword>
<dbReference type="Gene3D" id="6.20.50.110">
    <property type="entry name" value="Methyltransferase, zinc-binding domain"/>
    <property type="match status" value="1"/>
</dbReference>
<dbReference type="Proteomes" id="UP000198327">
    <property type="component" value="Unassembled WGS sequence"/>
</dbReference>
<proteinExistence type="predicted"/>
<accession>A0A239LN10</accession>
<protein>
    <submittedName>
        <fullName evidence="3">Putative zinc binding domain-containing protein</fullName>
    </submittedName>
</protein>
<dbReference type="Pfam" id="PF08484">
    <property type="entry name" value="Methyltransf_14"/>
    <property type="match status" value="1"/>
</dbReference>
<dbReference type="InterPro" id="IPR029063">
    <property type="entry name" value="SAM-dependent_MTases_sf"/>
</dbReference>
<evidence type="ECO:0000313" key="4">
    <source>
        <dbReference type="Proteomes" id="UP000198327"/>
    </source>
</evidence>
<dbReference type="Pfam" id="PF08421">
    <property type="entry name" value="Methyltransf_13"/>
    <property type="match status" value="1"/>
</dbReference>
<sequence>MTAHRCRGCGSDRLTTVLDLGSVPAADHFPEFDESTVAEDARHALAMVLCTDCSLAQLADDDTVTDEPRGIEPKALTDQAAEAVAVVANSGWLRGETVREFGSPHGGTWLPLLAARGVRDAEPGRPANVVLDCFGIMHEPDQADAFASRAAALATDGVLLIQFHTLTAIVGDNQWNALRHGHFAYYSLTSLAGLLGRAGLVARSAWTFDLYGGTILVAATRTGVPDASVGAILDAEAAAGIGDASTVGTLQAAVDADISLLTDSLADMREAGKTVYAYGAASRAVALFAIAGLTRSLLGAVADASPSKQGRRMPGTDIPIIAPSQLIAAEPDVVLLTLPDLLGELEQSMPELRGRWWVHGTDIREGTR</sequence>
<name>A0A239LN10_9NOCA</name>
<gene>
    <name evidence="3" type="ORF">SAMN05421642_113130</name>
</gene>
<dbReference type="SUPFAM" id="SSF53335">
    <property type="entry name" value="S-adenosyl-L-methionine-dependent methyltransferases"/>
    <property type="match status" value="1"/>
</dbReference>
<evidence type="ECO:0000313" key="3">
    <source>
        <dbReference type="EMBL" id="SNT31059.1"/>
    </source>
</evidence>
<dbReference type="EMBL" id="FZOW01000013">
    <property type="protein sequence ID" value="SNT31059.1"/>
    <property type="molecule type" value="Genomic_DNA"/>
</dbReference>
<dbReference type="InterPro" id="IPR038576">
    <property type="entry name" value="Methyltransf_Zn-bd_dom_put_sf"/>
</dbReference>
<dbReference type="OrthoDB" id="3637131at2"/>